<protein>
    <submittedName>
        <fullName evidence="4">Uncharacterized protein YbjT (DUF2867 family)</fullName>
    </submittedName>
</protein>
<evidence type="ECO:0000256" key="1">
    <source>
        <dbReference type="ARBA" id="ARBA00022531"/>
    </source>
</evidence>
<dbReference type="InterPro" id="IPR036291">
    <property type="entry name" value="NAD(P)-bd_dom_sf"/>
</dbReference>
<comment type="caution">
    <text evidence="4">The sequence shown here is derived from an EMBL/GenBank/DDBJ whole genome shotgun (WGS) entry which is preliminary data.</text>
</comment>
<dbReference type="EMBL" id="JACCFI010000001">
    <property type="protein sequence ID" value="NYG19781.1"/>
    <property type="molecule type" value="Genomic_DNA"/>
</dbReference>
<dbReference type="RefSeq" id="WP_179550011.1">
    <property type="nucleotide sequence ID" value="NZ_JACCFI010000001.1"/>
</dbReference>
<dbReference type="AlphaFoldDB" id="A0A852X0V9"/>
<dbReference type="Proteomes" id="UP000549066">
    <property type="component" value="Unassembled WGS sequence"/>
</dbReference>
<dbReference type="PANTHER" id="PTHR47128">
    <property type="match status" value="1"/>
</dbReference>
<dbReference type="GO" id="GO:0009523">
    <property type="term" value="C:photosystem II"/>
    <property type="evidence" value="ECO:0007669"/>
    <property type="project" value="UniProtKB-KW"/>
</dbReference>
<feature type="domain" description="NAD(P)-binding" evidence="3">
    <location>
        <begin position="8"/>
        <end position="130"/>
    </location>
</feature>
<reference evidence="4 5" key="1">
    <citation type="submission" date="2020-07" db="EMBL/GenBank/DDBJ databases">
        <title>Sequencing the genomes of 1000 actinobacteria strains.</title>
        <authorList>
            <person name="Klenk H.-P."/>
        </authorList>
    </citation>
    <scope>NUCLEOTIDE SEQUENCE [LARGE SCALE GENOMIC DNA]</scope>
    <source>
        <strain evidence="4 5">DSM 8598</strain>
    </source>
</reference>
<gene>
    <name evidence="4" type="ORF">BJY17_000528</name>
</gene>
<keyword evidence="5" id="KW-1185">Reference proteome</keyword>
<dbReference type="Gene3D" id="3.40.50.720">
    <property type="entry name" value="NAD(P)-binding Rossmann-like Domain"/>
    <property type="match status" value="1"/>
</dbReference>
<dbReference type="SUPFAM" id="SSF51735">
    <property type="entry name" value="NAD(P)-binding Rossmann-fold domains"/>
    <property type="match status" value="1"/>
</dbReference>
<dbReference type="GO" id="GO:0015979">
    <property type="term" value="P:photosynthesis"/>
    <property type="evidence" value="ECO:0007669"/>
    <property type="project" value="UniProtKB-KW"/>
</dbReference>
<evidence type="ECO:0000259" key="3">
    <source>
        <dbReference type="Pfam" id="PF13460"/>
    </source>
</evidence>
<keyword evidence="1" id="KW-0602">Photosynthesis</keyword>
<accession>A0A852X0V9</accession>
<evidence type="ECO:0000313" key="5">
    <source>
        <dbReference type="Proteomes" id="UP000549066"/>
    </source>
</evidence>
<dbReference type="PANTHER" id="PTHR47128:SF2">
    <property type="entry name" value="PROTEIN HIGH CHLOROPHYLL FLUORESCENCE PHENOTYPE 244, CHLOROPLASTIC"/>
    <property type="match status" value="1"/>
</dbReference>
<name>A0A852X0V9_9MICO</name>
<dbReference type="InterPro" id="IPR016040">
    <property type="entry name" value="NAD(P)-bd_dom"/>
</dbReference>
<organism evidence="4 5">
    <name type="scientific">Agromyces hippuratus</name>
    <dbReference type="NCBI Taxonomy" id="286438"/>
    <lineage>
        <taxon>Bacteria</taxon>
        <taxon>Bacillati</taxon>
        <taxon>Actinomycetota</taxon>
        <taxon>Actinomycetes</taxon>
        <taxon>Micrococcales</taxon>
        <taxon>Microbacteriaceae</taxon>
        <taxon>Agromyces</taxon>
    </lineage>
</organism>
<sequence>MAEILVTGATGTVGRRLVERLRARGDTVRALSRRSGPGVVTGDLATGDGIEQAVDGVDTIVHLATTNHDDSGIARTLVEAIGPDRRPHLVLLSIAGIDRNPLPYYRGKLATEAVVTGAGMPHTILRATQFHTFVTSLLDAQRYSPVLVAPSISLQPIDVGELVDRLVELLDSAPAGRVPDLGGPEVRTVRSLAEAYRTARGSHRPVMPLRLPGATFRAFRSGSALVPDGQTANVTFEQFLAARDSLVP</sequence>
<keyword evidence="2" id="KW-0604">Photosystem II</keyword>
<evidence type="ECO:0000313" key="4">
    <source>
        <dbReference type="EMBL" id="NYG19781.1"/>
    </source>
</evidence>
<dbReference type="Pfam" id="PF13460">
    <property type="entry name" value="NAD_binding_10"/>
    <property type="match status" value="1"/>
</dbReference>
<dbReference type="InterPro" id="IPR044256">
    <property type="entry name" value="HCF244-like"/>
</dbReference>
<proteinExistence type="predicted"/>
<evidence type="ECO:0000256" key="2">
    <source>
        <dbReference type="ARBA" id="ARBA00023276"/>
    </source>
</evidence>